<feature type="compositionally biased region" description="Basic and acidic residues" evidence="1">
    <location>
        <begin position="259"/>
        <end position="272"/>
    </location>
</feature>
<reference evidence="3 4" key="1">
    <citation type="submission" date="2018-06" db="EMBL/GenBank/DDBJ databases">
        <title>The Genome of Cuscuta australis (Dodder) Provides Insight into the Evolution of Plant Parasitism.</title>
        <authorList>
            <person name="Liu H."/>
        </authorList>
    </citation>
    <scope>NUCLEOTIDE SEQUENCE [LARGE SCALE GENOMIC DNA]</scope>
    <source>
        <strain evidence="4">cv. Yunnan</strain>
        <tissue evidence="3">Vines</tissue>
    </source>
</reference>
<dbReference type="InterPro" id="IPR036047">
    <property type="entry name" value="F-box-like_dom_sf"/>
</dbReference>
<dbReference type="InterPro" id="IPR032675">
    <property type="entry name" value="LRR_dom_sf"/>
</dbReference>
<dbReference type="PANTHER" id="PTHR31900:SF30">
    <property type="entry name" value="SUPERFAMILY PROTEIN, PUTATIVE-RELATED"/>
    <property type="match status" value="1"/>
</dbReference>
<dbReference type="Gene3D" id="1.20.1280.50">
    <property type="match status" value="1"/>
</dbReference>
<evidence type="ECO:0000256" key="1">
    <source>
        <dbReference type="SAM" id="MobiDB-lite"/>
    </source>
</evidence>
<dbReference type="Gene3D" id="3.80.10.10">
    <property type="entry name" value="Ribonuclease Inhibitor"/>
    <property type="match status" value="1"/>
</dbReference>
<dbReference type="PANTHER" id="PTHR31900">
    <property type="entry name" value="F-BOX/RNI SUPERFAMILY PROTEIN-RELATED"/>
    <property type="match status" value="1"/>
</dbReference>
<sequence length="338" mass="39397">MLQEKEKVTKLNDLDKDVLSHILSFLTLEQAIQTSILCKRWQYIWVPHPVLKLKQKRAQSSYGFLKFVQKIMTLRGSSKLVKFKLKTQLDSSSTIEYLISAAGKCDVEECGLHLKRKMKDLIFFPYALHTSTTLTYLEIKMTYQVRLIIHPSICLLPNLKTLKLRRVTFFEEQPTQNLFYGCLALEELRLEHCLWEGVTTMTIPSSNLHTLFIEEPLCDFSCDPKIADKFVIGGDSLRDFQYRDQIRSDQIRSNQIRSDQIRSDQIQSDHIRSNQFKSDPIRSDQIQSDQIRSNQIRSDPIRSDQIQSDEIRSDPIRSDQNLLESDQIRKNKLNGTEP</sequence>
<protein>
    <recommendedName>
        <fullName evidence="2">F-box domain-containing protein</fullName>
    </recommendedName>
</protein>
<feature type="domain" description="F-box" evidence="2">
    <location>
        <begin position="11"/>
        <end position="45"/>
    </location>
</feature>
<dbReference type="AlphaFoldDB" id="A0A328DAD7"/>
<evidence type="ECO:0000313" key="4">
    <source>
        <dbReference type="Proteomes" id="UP000249390"/>
    </source>
</evidence>
<feature type="region of interest" description="Disordered" evidence="1">
    <location>
        <begin position="257"/>
        <end position="338"/>
    </location>
</feature>
<gene>
    <name evidence="3" type="ORF">DM860_016733</name>
</gene>
<name>A0A328DAD7_9ASTE</name>
<feature type="compositionally biased region" description="Polar residues" evidence="1">
    <location>
        <begin position="284"/>
        <end position="297"/>
    </location>
</feature>
<comment type="caution">
    <text evidence="3">The sequence shown here is derived from an EMBL/GenBank/DDBJ whole genome shotgun (WGS) entry which is preliminary data.</text>
</comment>
<dbReference type="Proteomes" id="UP000249390">
    <property type="component" value="Unassembled WGS sequence"/>
</dbReference>
<evidence type="ECO:0000259" key="2">
    <source>
        <dbReference type="Pfam" id="PF00646"/>
    </source>
</evidence>
<organism evidence="3 4">
    <name type="scientific">Cuscuta australis</name>
    <dbReference type="NCBI Taxonomy" id="267555"/>
    <lineage>
        <taxon>Eukaryota</taxon>
        <taxon>Viridiplantae</taxon>
        <taxon>Streptophyta</taxon>
        <taxon>Embryophyta</taxon>
        <taxon>Tracheophyta</taxon>
        <taxon>Spermatophyta</taxon>
        <taxon>Magnoliopsida</taxon>
        <taxon>eudicotyledons</taxon>
        <taxon>Gunneridae</taxon>
        <taxon>Pentapetalae</taxon>
        <taxon>asterids</taxon>
        <taxon>lamiids</taxon>
        <taxon>Solanales</taxon>
        <taxon>Convolvulaceae</taxon>
        <taxon>Cuscuteae</taxon>
        <taxon>Cuscuta</taxon>
        <taxon>Cuscuta subgen. Grammica</taxon>
        <taxon>Cuscuta sect. Cleistogrammica</taxon>
    </lineage>
</organism>
<evidence type="ECO:0000313" key="3">
    <source>
        <dbReference type="EMBL" id="RAL42446.1"/>
    </source>
</evidence>
<keyword evidence="4" id="KW-1185">Reference proteome</keyword>
<dbReference type="InterPro" id="IPR001810">
    <property type="entry name" value="F-box_dom"/>
</dbReference>
<proteinExistence type="predicted"/>
<dbReference type="EMBL" id="NQVE01000170">
    <property type="protein sequence ID" value="RAL42446.1"/>
    <property type="molecule type" value="Genomic_DNA"/>
</dbReference>
<dbReference type="SUPFAM" id="SSF52047">
    <property type="entry name" value="RNI-like"/>
    <property type="match status" value="1"/>
</dbReference>
<dbReference type="Pfam" id="PF00646">
    <property type="entry name" value="F-box"/>
    <property type="match status" value="1"/>
</dbReference>
<dbReference type="SUPFAM" id="SSF81383">
    <property type="entry name" value="F-box domain"/>
    <property type="match status" value="1"/>
</dbReference>
<accession>A0A328DAD7</accession>
<dbReference type="InterPro" id="IPR050232">
    <property type="entry name" value="FBL13/AtMIF1-like"/>
</dbReference>